<proteinExistence type="predicted"/>
<reference evidence="1 2" key="1">
    <citation type="journal article" date="2019" name="Genome Biol. Evol.">
        <title>Insights into the evolution of the New World diploid cottons (Gossypium, subgenus Houzingenia) based on genome sequencing.</title>
        <authorList>
            <person name="Grover C.E."/>
            <person name="Arick M.A. 2nd"/>
            <person name="Thrash A."/>
            <person name="Conover J.L."/>
            <person name="Sanders W.S."/>
            <person name="Peterson D.G."/>
            <person name="Frelichowski J.E."/>
            <person name="Scheffler J.A."/>
            <person name="Scheffler B.E."/>
            <person name="Wendel J.F."/>
        </authorList>
    </citation>
    <scope>NUCLEOTIDE SEQUENCE [LARGE SCALE GENOMIC DNA]</scope>
    <source>
        <strain evidence="1">5</strain>
        <tissue evidence="1">Leaf</tissue>
    </source>
</reference>
<feature type="non-terminal residue" evidence="1">
    <location>
        <position position="140"/>
    </location>
</feature>
<sequence length="140" mass="16600">EICFIVFSLTSKTYVFGHPFVESIAKNFLNPNQPFYETIHTPVEAHRKSHGRKTHHWWETLIDQLNLRELYERDECFAELINLLYVTRDKKIATISSMYTPMDKDVLSSFLLDISSMYAPMDEDVLSSFPLRYYPNHQQF</sequence>
<keyword evidence="2" id="KW-1185">Reference proteome</keyword>
<accession>A0A7J9CRD9</accession>
<evidence type="ECO:0000313" key="2">
    <source>
        <dbReference type="Proteomes" id="UP000593579"/>
    </source>
</evidence>
<comment type="caution">
    <text evidence="1">The sequence shown here is derived from an EMBL/GenBank/DDBJ whole genome shotgun (WGS) entry which is preliminary data.</text>
</comment>
<evidence type="ECO:0000313" key="1">
    <source>
        <dbReference type="EMBL" id="MBA0750918.1"/>
    </source>
</evidence>
<dbReference type="OrthoDB" id="10376960at2759"/>
<dbReference type="Proteomes" id="UP000593579">
    <property type="component" value="Unassembled WGS sequence"/>
</dbReference>
<organism evidence="1 2">
    <name type="scientific">Gossypium gossypioides</name>
    <name type="common">Mexican cotton</name>
    <name type="synonym">Selera gossypioides</name>
    <dbReference type="NCBI Taxonomy" id="34282"/>
    <lineage>
        <taxon>Eukaryota</taxon>
        <taxon>Viridiplantae</taxon>
        <taxon>Streptophyta</taxon>
        <taxon>Embryophyta</taxon>
        <taxon>Tracheophyta</taxon>
        <taxon>Spermatophyta</taxon>
        <taxon>Magnoliopsida</taxon>
        <taxon>eudicotyledons</taxon>
        <taxon>Gunneridae</taxon>
        <taxon>Pentapetalae</taxon>
        <taxon>rosids</taxon>
        <taxon>malvids</taxon>
        <taxon>Malvales</taxon>
        <taxon>Malvaceae</taxon>
        <taxon>Malvoideae</taxon>
        <taxon>Gossypium</taxon>
    </lineage>
</organism>
<protein>
    <submittedName>
        <fullName evidence="1">Uncharacterized protein</fullName>
    </submittedName>
</protein>
<dbReference type="EMBL" id="JABEZY010000012">
    <property type="protein sequence ID" value="MBA0750918.1"/>
    <property type="molecule type" value="Genomic_DNA"/>
</dbReference>
<name>A0A7J9CRD9_GOSGO</name>
<dbReference type="AlphaFoldDB" id="A0A7J9CRD9"/>
<gene>
    <name evidence="1" type="ORF">Gogos_002296</name>
</gene>